<dbReference type="AlphaFoldDB" id="A0A7L4I2Q1"/>
<proteinExistence type="inferred from homology"/>
<keyword evidence="2" id="KW-0175">Coiled coil</keyword>
<dbReference type="GO" id="GO:0048306">
    <property type="term" value="F:calcium-dependent protein binding"/>
    <property type="evidence" value="ECO:0007669"/>
    <property type="project" value="TreeGrafter"/>
</dbReference>
<comment type="caution">
    <text evidence="4">The sequence shown here is derived from an EMBL/GenBank/DDBJ whole genome shotgun (WGS) entry which is preliminary data.</text>
</comment>
<dbReference type="PANTHER" id="PTHR11639">
    <property type="entry name" value="S100 CALCIUM-BINDING PROTEIN"/>
    <property type="match status" value="1"/>
</dbReference>
<evidence type="ECO:0000313" key="4">
    <source>
        <dbReference type="EMBL" id="NXX59978.1"/>
    </source>
</evidence>
<evidence type="ECO:0000313" key="5">
    <source>
        <dbReference type="Proteomes" id="UP000539032"/>
    </source>
</evidence>
<protein>
    <submittedName>
        <fullName evidence="4">S10AD protein</fullName>
    </submittedName>
</protein>
<dbReference type="GO" id="GO:0005615">
    <property type="term" value="C:extracellular space"/>
    <property type="evidence" value="ECO:0007669"/>
    <property type="project" value="TreeGrafter"/>
</dbReference>
<dbReference type="EMBL" id="VZTL01054500">
    <property type="protein sequence ID" value="NXX59978.1"/>
    <property type="molecule type" value="Genomic_DNA"/>
</dbReference>
<dbReference type="InterPro" id="IPR011992">
    <property type="entry name" value="EF-hand-dom_pair"/>
</dbReference>
<feature type="coiled-coil region" evidence="2">
    <location>
        <begin position="38"/>
        <end position="65"/>
    </location>
</feature>
<gene>
    <name evidence="4" type="primary">S100a13</name>
    <name evidence="4" type="ORF">SCOUMB_R02672</name>
</gene>
<dbReference type="SUPFAM" id="SSF47473">
    <property type="entry name" value="EF-hand"/>
    <property type="match status" value="1"/>
</dbReference>
<evidence type="ECO:0000256" key="2">
    <source>
        <dbReference type="SAM" id="Coils"/>
    </source>
</evidence>
<dbReference type="GO" id="GO:0048471">
    <property type="term" value="C:perinuclear region of cytoplasm"/>
    <property type="evidence" value="ECO:0007669"/>
    <property type="project" value="TreeGrafter"/>
</dbReference>
<feature type="non-terminal residue" evidence="4">
    <location>
        <position position="1"/>
    </location>
</feature>
<dbReference type="Gene3D" id="1.10.238.10">
    <property type="entry name" value="EF-hand"/>
    <property type="match status" value="1"/>
</dbReference>
<dbReference type="SMART" id="SM01394">
    <property type="entry name" value="S_100"/>
    <property type="match status" value="1"/>
</dbReference>
<evidence type="ECO:0000259" key="3">
    <source>
        <dbReference type="SMART" id="SM01394"/>
    </source>
</evidence>
<keyword evidence="5" id="KW-1185">Reference proteome</keyword>
<comment type="similarity">
    <text evidence="1">Belongs to the S-100 family.</text>
</comment>
<dbReference type="GO" id="GO:0005509">
    <property type="term" value="F:calcium ion binding"/>
    <property type="evidence" value="ECO:0007669"/>
    <property type="project" value="TreeGrafter"/>
</dbReference>
<reference evidence="4 5" key="1">
    <citation type="submission" date="2020-02" db="EMBL/GenBank/DDBJ databases">
        <title>Bird 10,000 Genomes (B10K) Project - Family phase.</title>
        <authorList>
            <person name="Zhang G."/>
        </authorList>
    </citation>
    <scope>NUCLEOTIDE SEQUENCE [LARGE SCALE GENOMIC DNA]</scope>
    <source>
        <strain evidence="4">B10K-DU-002-70</strain>
        <tissue evidence="4">Muscle</tissue>
    </source>
</reference>
<name>A0A7L4I2Q1_SCOUM</name>
<dbReference type="Pfam" id="PF01023">
    <property type="entry name" value="S_100"/>
    <property type="match status" value="1"/>
</dbReference>
<accession>A0A7L4I2Q1</accession>
<sequence length="94" mass="10882">MATGELTELERAIEKIATIFTDAGKEGKKSTLTASEFKELVQLQLTNLMKDLPSLEEKMSELDVNDDEELRFEEYWRLMGELAKAVWREKEGRE</sequence>
<dbReference type="OrthoDB" id="8442111at2759"/>
<feature type="domain" description="S100/CaBP-9k-type calcium binding subdomain" evidence="3">
    <location>
        <begin position="9"/>
        <end position="50"/>
    </location>
</feature>
<dbReference type="Proteomes" id="UP000539032">
    <property type="component" value="Unassembled WGS sequence"/>
</dbReference>
<feature type="non-terminal residue" evidence="4">
    <location>
        <position position="94"/>
    </location>
</feature>
<dbReference type="CDD" id="cd05022">
    <property type="entry name" value="S-100A13"/>
    <property type="match status" value="1"/>
</dbReference>
<dbReference type="InterPro" id="IPR013787">
    <property type="entry name" value="S100_Ca-bd_sub"/>
</dbReference>
<dbReference type="PANTHER" id="PTHR11639:SF134">
    <property type="entry name" value="PROTEIN S100-A1-RELATED"/>
    <property type="match status" value="1"/>
</dbReference>
<evidence type="ECO:0000256" key="1">
    <source>
        <dbReference type="ARBA" id="ARBA00007323"/>
    </source>
</evidence>
<organism evidence="4 5">
    <name type="scientific">Scopus umbretta</name>
    <name type="common">Hammerkop</name>
    <dbReference type="NCBI Taxonomy" id="33581"/>
    <lineage>
        <taxon>Eukaryota</taxon>
        <taxon>Metazoa</taxon>
        <taxon>Chordata</taxon>
        <taxon>Craniata</taxon>
        <taxon>Vertebrata</taxon>
        <taxon>Euteleostomi</taxon>
        <taxon>Archelosauria</taxon>
        <taxon>Archosauria</taxon>
        <taxon>Dinosauria</taxon>
        <taxon>Saurischia</taxon>
        <taxon>Theropoda</taxon>
        <taxon>Coelurosauria</taxon>
        <taxon>Aves</taxon>
        <taxon>Neognathae</taxon>
        <taxon>Neoaves</taxon>
        <taxon>Aequornithes</taxon>
        <taxon>Pelecaniformes</taxon>
        <taxon>Scopidae</taxon>
        <taxon>Scopus</taxon>
    </lineage>
</organism>